<evidence type="ECO:0000256" key="1">
    <source>
        <dbReference type="SAM" id="MobiDB-lite"/>
    </source>
</evidence>
<organism evidence="3 4">
    <name type="scientific">Candidatus Uhrbacteria bacterium GW2011_GWF2_46_218</name>
    <dbReference type="NCBI Taxonomy" id="1619001"/>
    <lineage>
        <taxon>Bacteria</taxon>
        <taxon>Candidatus Uhriibacteriota</taxon>
    </lineage>
</organism>
<dbReference type="Pfam" id="PF13529">
    <property type="entry name" value="Peptidase_C39_2"/>
    <property type="match status" value="1"/>
</dbReference>
<dbReference type="InterPro" id="IPR039564">
    <property type="entry name" value="Peptidase_C39-like"/>
</dbReference>
<reference evidence="3 4" key="1">
    <citation type="journal article" date="2015" name="Nature">
        <title>rRNA introns, odd ribosomes, and small enigmatic genomes across a large radiation of phyla.</title>
        <authorList>
            <person name="Brown C.T."/>
            <person name="Hug L.A."/>
            <person name="Thomas B.C."/>
            <person name="Sharon I."/>
            <person name="Castelle C.J."/>
            <person name="Singh A."/>
            <person name="Wilkins M.J."/>
            <person name="Williams K.H."/>
            <person name="Banfield J.F."/>
        </authorList>
    </citation>
    <scope>NUCLEOTIDE SEQUENCE [LARGE SCALE GENOMIC DNA]</scope>
</reference>
<dbReference type="Gene3D" id="3.90.70.10">
    <property type="entry name" value="Cysteine proteinases"/>
    <property type="match status" value="1"/>
</dbReference>
<evidence type="ECO:0000313" key="3">
    <source>
        <dbReference type="EMBL" id="KKU30914.1"/>
    </source>
</evidence>
<sequence length="253" mass="28353">MVAIVGGKFFLFAQNDRACGEPIPEAVSFVEIAEEPLIQDSRPDPIDNTDNDPIDQSAKEPLTQDLPPSINLSVPFTSQAPQANWDLPYQEACEEASVLMVDWYYKGVEEISIEEADRAILDLITFEEEQGLPIDLTGGELAELIQDYFGYTKVEVLENPSIESLKEHLSARRPVIVPAAGRLLENPHFRSPGPIYHMFVLRGYMDNVFITNDPGTRHGEAYLYPFDTVYHAMHDWNGGEVEIGAKQVVVIYP</sequence>
<proteinExistence type="predicted"/>
<evidence type="ECO:0000313" key="4">
    <source>
        <dbReference type="Proteomes" id="UP000034705"/>
    </source>
</evidence>
<dbReference type="AlphaFoldDB" id="A0A0G1PDN0"/>
<dbReference type="Proteomes" id="UP000034705">
    <property type="component" value="Unassembled WGS sequence"/>
</dbReference>
<comment type="caution">
    <text evidence="3">The sequence shown here is derived from an EMBL/GenBank/DDBJ whole genome shotgun (WGS) entry which is preliminary data.</text>
</comment>
<gene>
    <name evidence="3" type="ORF">UX45_C0032G0008</name>
</gene>
<accession>A0A0G1PDN0</accession>
<feature type="domain" description="Peptidase C39-like" evidence="2">
    <location>
        <begin position="72"/>
        <end position="214"/>
    </location>
</feature>
<feature type="region of interest" description="Disordered" evidence="1">
    <location>
        <begin position="38"/>
        <end position="64"/>
    </location>
</feature>
<dbReference type="EMBL" id="LCMG01000032">
    <property type="protein sequence ID" value="KKU30914.1"/>
    <property type="molecule type" value="Genomic_DNA"/>
</dbReference>
<evidence type="ECO:0000259" key="2">
    <source>
        <dbReference type="Pfam" id="PF13529"/>
    </source>
</evidence>
<name>A0A0G1PDN0_9BACT</name>
<protein>
    <recommendedName>
        <fullName evidence="2">Peptidase C39-like domain-containing protein</fullName>
    </recommendedName>
</protein>